<evidence type="ECO:0000313" key="5">
    <source>
        <dbReference type="Proteomes" id="UP000284403"/>
    </source>
</evidence>
<dbReference type="GO" id="GO:0000149">
    <property type="term" value="F:SNARE binding"/>
    <property type="evidence" value="ECO:0007669"/>
    <property type="project" value="TreeGrafter"/>
</dbReference>
<evidence type="ECO:0000256" key="2">
    <source>
        <dbReference type="SAM" id="Coils"/>
    </source>
</evidence>
<dbReference type="OrthoDB" id="264407at2759"/>
<dbReference type="GO" id="GO:0000323">
    <property type="term" value="C:lytic vacuole"/>
    <property type="evidence" value="ECO:0007669"/>
    <property type="project" value="TreeGrafter"/>
</dbReference>
<evidence type="ECO:0000256" key="3">
    <source>
        <dbReference type="SAM" id="MobiDB-lite"/>
    </source>
</evidence>
<dbReference type="GO" id="GO:0005768">
    <property type="term" value="C:endosome"/>
    <property type="evidence" value="ECO:0007669"/>
    <property type="project" value="TreeGrafter"/>
</dbReference>
<dbReference type="GO" id="GO:0035493">
    <property type="term" value="P:SNARE complex assembly"/>
    <property type="evidence" value="ECO:0007669"/>
    <property type="project" value="TreeGrafter"/>
</dbReference>
<sequence length="543" mass="58797">MPVSVLPAEFRCFRHITQIYARNVPLPAVAATLEEVDDGGVEAPTTDTPTMCAAARRGRRAALRPRCVSSYFVLSLPPGKAGGAQAPAGDRPIYTSEVRHDTQNPVWDRIPETTIERFGGITRFVFSLYCCTTHPEAAAASPETDFLFYEMLIQTSHVEYVAASMTKADASPSLPYHVESGPNSFVVLLRCTDGVFFPRHQGVRLDEGGAAADPIQTPYRREDGDRSRRVPDADAARPRGKNIHFPLDKITLGDLKTCATATLAWTYLSELAAGRRGEQQDCIDAMMKSRHGEAAAVAQRAMLEARLAEAREDLECLAGELHELRGRYQEEQAAMTLQLEQLEELQSSISLEAAHQEEMTRRLPEQELSLATLRVQLDGVRRERLEELRAMFPIHKGAAGAADTICGHCLPDRGRGMGVASDVMHEWGLALGATAHLVTTAATIYACALPHPLLLCGGRGCVMAKPGLAAAAVVSPCTGLSDVKLPLYCARAADRSLMSAAMELLLEDVAALAKAMGRHDVAANALNGDWRLGAILKQLLTPA</sequence>
<evidence type="ECO:0000313" key="4">
    <source>
        <dbReference type="EMBL" id="RNF19170.1"/>
    </source>
</evidence>
<accession>A0A3R7L1E9</accession>
<organism evidence="4 5">
    <name type="scientific">Trypanosoma conorhini</name>
    <dbReference type="NCBI Taxonomy" id="83891"/>
    <lineage>
        <taxon>Eukaryota</taxon>
        <taxon>Discoba</taxon>
        <taxon>Euglenozoa</taxon>
        <taxon>Kinetoplastea</taxon>
        <taxon>Metakinetoplastina</taxon>
        <taxon>Trypanosomatida</taxon>
        <taxon>Trypanosomatidae</taxon>
        <taxon>Trypanosoma</taxon>
    </lineage>
</organism>
<reference evidence="4 5" key="1">
    <citation type="journal article" date="2018" name="BMC Genomics">
        <title>Genomic comparison of Trypanosoma conorhini and Trypanosoma rangeli to Trypanosoma cruzi strains of high and low virulence.</title>
        <authorList>
            <person name="Bradwell K.R."/>
            <person name="Koparde V.N."/>
            <person name="Matveyev A.V."/>
            <person name="Serrano M.G."/>
            <person name="Alves J.M."/>
            <person name="Parikh H."/>
            <person name="Huang B."/>
            <person name="Lee V."/>
            <person name="Espinosa-Alvarez O."/>
            <person name="Ortiz P.A."/>
            <person name="Costa-Martins A.G."/>
            <person name="Teixeira M.M."/>
            <person name="Buck G.A."/>
        </authorList>
    </citation>
    <scope>NUCLEOTIDE SEQUENCE [LARGE SCALE GENOMIC DNA]</scope>
    <source>
        <strain evidence="4 5">025E</strain>
    </source>
</reference>
<feature type="coiled-coil region" evidence="2">
    <location>
        <begin position="293"/>
        <end position="348"/>
    </location>
</feature>
<comment type="caution">
    <text evidence="4">The sequence shown here is derived from an EMBL/GenBank/DDBJ whole genome shotgun (WGS) entry which is preliminary data.</text>
</comment>
<dbReference type="PANTHER" id="PTHR15157">
    <property type="entry name" value="UV RADIATION RESISTANCE-ASSOCIATED GENE PROTEIN"/>
    <property type="match status" value="1"/>
</dbReference>
<feature type="compositionally biased region" description="Basic and acidic residues" evidence="3">
    <location>
        <begin position="219"/>
        <end position="237"/>
    </location>
</feature>
<feature type="region of interest" description="Disordered" evidence="3">
    <location>
        <begin position="207"/>
        <end position="237"/>
    </location>
</feature>
<name>A0A3R7L1E9_9TRYP</name>
<gene>
    <name evidence="4" type="ORF">Tco025E_04303</name>
</gene>
<dbReference type="EMBL" id="MKKU01000213">
    <property type="protein sequence ID" value="RNF19170.1"/>
    <property type="molecule type" value="Genomic_DNA"/>
</dbReference>
<dbReference type="PANTHER" id="PTHR15157:SF5">
    <property type="entry name" value="UV RADIATION RESISTANCE-ASSOCIATED GENE PROTEIN"/>
    <property type="match status" value="1"/>
</dbReference>
<evidence type="ECO:0000256" key="1">
    <source>
        <dbReference type="ARBA" id="ARBA00023054"/>
    </source>
</evidence>
<protein>
    <submittedName>
        <fullName evidence="4">Uncharacterized protein</fullName>
    </submittedName>
</protein>
<dbReference type="GeneID" id="40317914"/>
<dbReference type="RefSeq" id="XP_029228738.1">
    <property type="nucleotide sequence ID" value="XM_029371215.1"/>
</dbReference>
<keyword evidence="1 2" id="KW-0175">Coiled coil</keyword>
<dbReference type="Proteomes" id="UP000284403">
    <property type="component" value="Unassembled WGS sequence"/>
</dbReference>
<keyword evidence="5" id="KW-1185">Reference proteome</keyword>
<proteinExistence type="predicted"/>
<dbReference type="AlphaFoldDB" id="A0A3R7L1E9"/>